<gene>
    <name evidence="12" type="primary">hisA</name>
    <name evidence="15" type="ORF">AVDCRST_MAG13-2113</name>
</gene>
<dbReference type="AlphaFoldDB" id="A0A6J4SN10"/>
<dbReference type="GO" id="GO:0000105">
    <property type="term" value="P:L-histidine biosynthetic process"/>
    <property type="evidence" value="ECO:0007669"/>
    <property type="project" value="UniProtKB-UniRule"/>
</dbReference>
<dbReference type="GO" id="GO:0000162">
    <property type="term" value="P:L-tryptophan biosynthetic process"/>
    <property type="evidence" value="ECO:0007669"/>
    <property type="project" value="TreeGrafter"/>
</dbReference>
<dbReference type="NCBIfam" id="TIGR00007">
    <property type="entry name" value="1-(5-phosphoribosyl)-5-[(5-phosphoribosylamino)methylideneamino]imidazole-4-carboxamide isomerase"/>
    <property type="match status" value="1"/>
</dbReference>
<accession>A0A6J4SN10</accession>
<comment type="similarity">
    <text evidence="4 12 13">Belongs to the HisA/HisF family.</text>
</comment>
<dbReference type="InterPro" id="IPR011060">
    <property type="entry name" value="RibuloseP-bd_barrel"/>
</dbReference>
<evidence type="ECO:0000256" key="3">
    <source>
        <dbReference type="ARBA" id="ARBA00005133"/>
    </source>
</evidence>
<dbReference type="InterPro" id="IPR006062">
    <property type="entry name" value="His_biosynth"/>
</dbReference>
<evidence type="ECO:0000256" key="2">
    <source>
        <dbReference type="ARBA" id="ARBA00004496"/>
    </source>
</evidence>
<dbReference type="SUPFAM" id="SSF51366">
    <property type="entry name" value="Ribulose-phoshate binding barrel"/>
    <property type="match status" value="1"/>
</dbReference>
<name>A0A6J4SN10_9ACTN</name>
<evidence type="ECO:0000256" key="1">
    <source>
        <dbReference type="ARBA" id="ARBA00000901"/>
    </source>
</evidence>
<dbReference type="GO" id="GO:0003949">
    <property type="term" value="F:1-(5-phosphoribosyl)-5-[(5-phosphoribosylamino)methylideneamino]imidazole-4-carboxamide isomerase activity"/>
    <property type="evidence" value="ECO:0007669"/>
    <property type="project" value="UniProtKB-UniRule"/>
</dbReference>
<dbReference type="EMBL" id="CADCVO010000340">
    <property type="protein sequence ID" value="CAA9498651.1"/>
    <property type="molecule type" value="Genomic_DNA"/>
</dbReference>
<protein>
    <recommendedName>
        <fullName evidence="6 12">1-(5-phosphoribosyl)-5-[(5-phosphoribosylamino)methylideneamino] imidazole-4-carboxamide isomerase</fullName>
        <ecNumber evidence="5 12">5.3.1.16</ecNumber>
    </recommendedName>
    <alternativeName>
        <fullName evidence="11 12">Phosphoribosylformimino-5-aminoimidazole carboxamide ribotide isomerase</fullName>
    </alternativeName>
</protein>
<comment type="catalytic activity">
    <reaction evidence="1 12 14">
        <text>1-(5-phospho-beta-D-ribosyl)-5-[(5-phospho-beta-D-ribosylamino)methylideneamino]imidazole-4-carboxamide = 5-[(5-phospho-1-deoxy-D-ribulos-1-ylimino)methylamino]-1-(5-phospho-beta-D-ribosyl)imidazole-4-carboxamide</text>
        <dbReference type="Rhea" id="RHEA:15469"/>
        <dbReference type="ChEBI" id="CHEBI:58435"/>
        <dbReference type="ChEBI" id="CHEBI:58525"/>
        <dbReference type="EC" id="5.3.1.16"/>
    </reaction>
</comment>
<evidence type="ECO:0000256" key="10">
    <source>
        <dbReference type="ARBA" id="ARBA00023235"/>
    </source>
</evidence>
<dbReference type="InterPro" id="IPR006063">
    <property type="entry name" value="HisA_bact_arch"/>
</dbReference>
<evidence type="ECO:0000256" key="7">
    <source>
        <dbReference type="ARBA" id="ARBA00022490"/>
    </source>
</evidence>
<comment type="subcellular location">
    <subcellularLocation>
        <location evidence="2 12 14">Cytoplasm</location>
    </subcellularLocation>
</comment>
<evidence type="ECO:0000256" key="13">
    <source>
        <dbReference type="RuleBase" id="RU003657"/>
    </source>
</evidence>
<comment type="pathway">
    <text evidence="3 12 14">Amino-acid biosynthesis; L-histidine biosynthesis; L-histidine from 5-phospho-alpha-D-ribose 1-diphosphate: step 4/9.</text>
</comment>
<dbReference type="FunFam" id="3.20.20.70:FF:000009">
    <property type="entry name" value="1-(5-phosphoribosyl)-5-[(5-phosphoribosylamino)methylideneamino] imidazole-4-carboxamide isomerase"/>
    <property type="match status" value="1"/>
</dbReference>
<evidence type="ECO:0000256" key="6">
    <source>
        <dbReference type="ARBA" id="ARBA00018464"/>
    </source>
</evidence>
<dbReference type="EC" id="5.3.1.16" evidence="5 12"/>
<keyword evidence="10 12" id="KW-0413">Isomerase</keyword>
<keyword evidence="7 12" id="KW-0963">Cytoplasm</keyword>
<evidence type="ECO:0000256" key="11">
    <source>
        <dbReference type="ARBA" id="ARBA00030547"/>
    </source>
</evidence>
<dbReference type="CDD" id="cd04732">
    <property type="entry name" value="HisA"/>
    <property type="match status" value="1"/>
</dbReference>
<evidence type="ECO:0000256" key="4">
    <source>
        <dbReference type="ARBA" id="ARBA00009667"/>
    </source>
</evidence>
<feature type="active site" description="Proton acceptor" evidence="12">
    <location>
        <position position="8"/>
    </location>
</feature>
<dbReference type="GO" id="GO:0005737">
    <property type="term" value="C:cytoplasm"/>
    <property type="evidence" value="ECO:0007669"/>
    <property type="project" value="UniProtKB-SubCell"/>
</dbReference>
<sequence>MILYPAIDIYEGRAVRLVKGDFAEKTVYEDSPLEAARAWVEAGARFLHIVDLDGAKTGAPRNLDAIEQITQELPVPVQCGGGLRSLAAVRDALRAGAERVILGTAAFTDIDFLDDVLGAYRERIIVSVDTRGGKVSTSGWQETTQMGAEAVIERLQNRGVRSFVYTNVDKDGMLEGPDLDEVRRIAGVVRGRFLYSGGIGRIEDLEALARLRQVNLGGVIVGKALYEGRFTVREGQDALAPRRAGDAPSVIFDPGRD</sequence>
<feature type="active site" description="Proton donor" evidence="12">
    <location>
        <position position="129"/>
    </location>
</feature>
<keyword evidence="9 12" id="KW-0368">Histidine biosynthesis</keyword>
<reference evidence="15" key="1">
    <citation type="submission" date="2020-02" db="EMBL/GenBank/DDBJ databases">
        <authorList>
            <person name="Meier V. D."/>
        </authorList>
    </citation>
    <scope>NUCLEOTIDE SEQUENCE</scope>
    <source>
        <strain evidence="15">AVDCRST_MAG13</strain>
    </source>
</reference>
<evidence type="ECO:0000256" key="12">
    <source>
        <dbReference type="HAMAP-Rule" id="MF_01014"/>
    </source>
</evidence>
<evidence type="ECO:0000256" key="8">
    <source>
        <dbReference type="ARBA" id="ARBA00022605"/>
    </source>
</evidence>
<dbReference type="UniPathway" id="UPA00031">
    <property type="reaction ID" value="UER00009"/>
</dbReference>
<dbReference type="Gene3D" id="3.20.20.70">
    <property type="entry name" value="Aldolase class I"/>
    <property type="match status" value="1"/>
</dbReference>
<evidence type="ECO:0000256" key="9">
    <source>
        <dbReference type="ARBA" id="ARBA00023102"/>
    </source>
</evidence>
<organism evidence="15">
    <name type="scientific">uncultured Solirubrobacteraceae bacterium</name>
    <dbReference type="NCBI Taxonomy" id="1162706"/>
    <lineage>
        <taxon>Bacteria</taxon>
        <taxon>Bacillati</taxon>
        <taxon>Actinomycetota</taxon>
        <taxon>Thermoleophilia</taxon>
        <taxon>Solirubrobacterales</taxon>
        <taxon>Solirubrobacteraceae</taxon>
        <taxon>environmental samples</taxon>
    </lineage>
</organism>
<evidence type="ECO:0000313" key="15">
    <source>
        <dbReference type="EMBL" id="CAA9498651.1"/>
    </source>
</evidence>
<dbReference type="InterPro" id="IPR023016">
    <property type="entry name" value="HisA/PriA"/>
</dbReference>
<dbReference type="InterPro" id="IPR044524">
    <property type="entry name" value="Isoase_HisA-like"/>
</dbReference>
<dbReference type="HAMAP" id="MF_01014">
    <property type="entry name" value="HisA"/>
    <property type="match status" value="1"/>
</dbReference>
<dbReference type="PANTHER" id="PTHR43090">
    <property type="entry name" value="1-(5-PHOSPHORIBOSYL)-5-[(5-PHOSPHORIBOSYLAMINO)METHYLIDENEAMINO] IMIDAZOLE-4-CARBOXAMIDE ISOMERASE"/>
    <property type="match status" value="1"/>
</dbReference>
<keyword evidence="8 12" id="KW-0028">Amino-acid biosynthesis</keyword>
<evidence type="ECO:0000256" key="14">
    <source>
        <dbReference type="RuleBase" id="RU003658"/>
    </source>
</evidence>
<dbReference type="PANTHER" id="PTHR43090:SF2">
    <property type="entry name" value="1-(5-PHOSPHORIBOSYL)-5-[(5-PHOSPHORIBOSYLAMINO)METHYLIDENEAMINO] IMIDAZOLE-4-CARBOXAMIDE ISOMERASE"/>
    <property type="match status" value="1"/>
</dbReference>
<evidence type="ECO:0000256" key="5">
    <source>
        <dbReference type="ARBA" id="ARBA00012550"/>
    </source>
</evidence>
<dbReference type="InterPro" id="IPR013785">
    <property type="entry name" value="Aldolase_TIM"/>
</dbReference>
<dbReference type="Pfam" id="PF00977">
    <property type="entry name" value="His_biosynth"/>
    <property type="match status" value="1"/>
</dbReference>
<proteinExistence type="inferred from homology"/>